<evidence type="ECO:0000313" key="2">
    <source>
        <dbReference type="EMBL" id="SJZ89482.1"/>
    </source>
</evidence>
<dbReference type="CDD" id="cd01309">
    <property type="entry name" value="Met_dep_hydrolase_C"/>
    <property type="match status" value="1"/>
</dbReference>
<reference evidence="3" key="1">
    <citation type="submission" date="2017-02" db="EMBL/GenBank/DDBJ databases">
        <authorList>
            <person name="Varghese N."/>
            <person name="Submissions S."/>
        </authorList>
    </citation>
    <scope>NUCLEOTIDE SEQUENCE [LARGE SCALE GENOMIC DNA]</scope>
    <source>
        <strain evidence="3">DSM 16521</strain>
    </source>
</reference>
<dbReference type="InterPro" id="IPR051781">
    <property type="entry name" value="Metallo-dep_Hydrolase"/>
</dbReference>
<dbReference type="SUPFAM" id="SSF51556">
    <property type="entry name" value="Metallo-dependent hydrolases"/>
    <property type="match status" value="1"/>
</dbReference>
<dbReference type="SUPFAM" id="SSF51338">
    <property type="entry name" value="Composite domain of metallo-dependent hydrolases"/>
    <property type="match status" value="1"/>
</dbReference>
<dbReference type="RefSeq" id="WP_375804186.1">
    <property type="nucleotide sequence ID" value="NZ_FUXM01000011.1"/>
</dbReference>
<protein>
    <submittedName>
        <fullName evidence="2">Imidazolonepropionase</fullName>
    </submittedName>
</protein>
<dbReference type="PANTHER" id="PTHR43135:SF3">
    <property type="entry name" value="ALPHA-D-RIBOSE 1-METHYLPHOSPHONATE 5-TRIPHOSPHATE DIPHOSPHATASE"/>
    <property type="match status" value="1"/>
</dbReference>
<dbReference type="EMBL" id="FUXM01000011">
    <property type="protein sequence ID" value="SJZ89482.1"/>
    <property type="molecule type" value="Genomic_DNA"/>
</dbReference>
<dbReference type="AlphaFoldDB" id="A0A1T4PD93"/>
<organism evidence="2 3">
    <name type="scientific">Carboxydocella sporoproducens DSM 16521</name>
    <dbReference type="NCBI Taxonomy" id="1121270"/>
    <lineage>
        <taxon>Bacteria</taxon>
        <taxon>Bacillati</taxon>
        <taxon>Bacillota</taxon>
        <taxon>Clostridia</taxon>
        <taxon>Eubacteriales</taxon>
        <taxon>Clostridiales Family XVI. Incertae Sedis</taxon>
        <taxon>Carboxydocella</taxon>
    </lineage>
</organism>
<accession>A0A1T4PD93</accession>
<gene>
    <name evidence="2" type="ORF">SAMN02745885_01224</name>
</gene>
<sequence length="376" mass="40106">MSIKAIVNGQVFTMAGPVYKPGVVLIEGDKIAAVGAAEAVAIPPSAEIIDAAGAYVFPGFIDAHCHVGIYEEIYQVEGDDVNEMTDPATPHLRALDAINPEDVGFKDCLAGGVTTVVVGPGSGNVIGGEMVALKTWGQVVDEMLIRPVGLKVAFGENPKKVYGAQKRTPSTRMGTAAILRENLVKAANYLAKEDKERDLKLEALARVLKGEMPLRAHAHRADDIATAIRIAREFGVKIVIEHCTEGHKIADWLARQQVAAIVGPVITSRAKVELKDKTPETAKILHNAGVPVALMTDAPVIPANYLNLSAALVAREGLEPMQALAAITSRAAEIVGIADRVGTLEAGKDADMVIWDRFPLELEARPLKIFIEGRVT</sequence>
<evidence type="ECO:0000259" key="1">
    <source>
        <dbReference type="Pfam" id="PF01979"/>
    </source>
</evidence>
<dbReference type="InterPro" id="IPR032466">
    <property type="entry name" value="Metal_Hydrolase"/>
</dbReference>
<dbReference type="Pfam" id="PF01979">
    <property type="entry name" value="Amidohydro_1"/>
    <property type="match status" value="1"/>
</dbReference>
<dbReference type="Gene3D" id="3.20.20.140">
    <property type="entry name" value="Metal-dependent hydrolases"/>
    <property type="match status" value="1"/>
</dbReference>
<dbReference type="Proteomes" id="UP000189933">
    <property type="component" value="Unassembled WGS sequence"/>
</dbReference>
<dbReference type="PANTHER" id="PTHR43135">
    <property type="entry name" value="ALPHA-D-RIBOSE 1-METHYLPHOSPHONATE 5-TRIPHOSPHATE DIPHOSPHATASE"/>
    <property type="match status" value="1"/>
</dbReference>
<dbReference type="InterPro" id="IPR011059">
    <property type="entry name" value="Metal-dep_hydrolase_composite"/>
</dbReference>
<keyword evidence="3" id="KW-1185">Reference proteome</keyword>
<dbReference type="InterPro" id="IPR006680">
    <property type="entry name" value="Amidohydro-rel"/>
</dbReference>
<proteinExistence type="predicted"/>
<evidence type="ECO:0000313" key="3">
    <source>
        <dbReference type="Proteomes" id="UP000189933"/>
    </source>
</evidence>
<feature type="domain" description="Amidohydrolase-related" evidence="1">
    <location>
        <begin position="236"/>
        <end position="357"/>
    </location>
</feature>
<name>A0A1T4PD93_9FIRM</name>
<dbReference type="GO" id="GO:0016810">
    <property type="term" value="F:hydrolase activity, acting on carbon-nitrogen (but not peptide) bonds"/>
    <property type="evidence" value="ECO:0007669"/>
    <property type="project" value="InterPro"/>
</dbReference>